<dbReference type="Proteomes" id="UP000291124">
    <property type="component" value="Chromosome"/>
</dbReference>
<dbReference type="Pfam" id="PF18962">
    <property type="entry name" value="Por_Secre_tail"/>
    <property type="match status" value="1"/>
</dbReference>
<dbReference type="Gene3D" id="3.20.20.80">
    <property type="entry name" value="Glycosidases"/>
    <property type="match status" value="2"/>
</dbReference>
<feature type="chain" id="PRO_5020181152" evidence="4">
    <location>
        <begin position="25"/>
        <end position="822"/>
    </location>
</feature>
<dbReference type="RefSeq" id="WP_133277915.1">
    <property type="nucleotide sequence ID" value="NZ_CP037933.1"/>
</dbReference>
<evidence type="ECO:0000259" key="6">
    <source>
        <dbReference type="Pfam" id="PF24517"/>
    </source>
</evidence>
<organism evidence="7 8">
    <name type="scientific">Flavobacterium nackdongense</name>
    <dbReference type="NCBI Taxonomy" id="2547394"/>
    <lineage>
        <taxon>Bacteria</taxon>
        <taxon>Pseudomonadati</taxon>
        <taxon>Bacteroidota</taxon>
        <taxon>Flavobacteriia</taxon>
        <taxon>Flavobacteriales</taxon>
        <taxon>Flavobacteriaceae</taxon>
        <taxon>Flavobacterium</taxon>
    </lineage>
</organism>
<feature type="domain" description="Secretion system C-terminal sorting" evidence="5">
    <location>
        <begin position="746"/>
        <end position="821"/>
    </location>
</feature>
<dbReference type="KEGG" id="fnk:E1750_16995"/>
<evidence type="ECO:0000256" key="2">
    <source>
        <dbReference type="ARBA" id="ARBA00022525"/>
    </source>
</evidence>
<feature type="signal peptide" evidence="4">
    <location>
        <begin position="1"/>
        <end position="24"/>
    </location>
</feature>
<accession>A0A4P6YHR6</accession>
<name>A0A4P6YHR6_9FLAO</name>
<dbReference type="NCBIfam" id="NF033679">
    <property type="entry name" value="DNRLRE_dom"/>
    <property type="match status" value="1"/>
</dbReference>
<dbReference type="EMBL" id="CP037933">
    <property type="protein sequence ID" value="QBN20415.1"/>
    <property type="molecule type" value="Genomic_DNA"/>
</dbReference>
<dbReference type="InterPro" id="IPR017853">
    <property type="entry name" value="GH"/>
</dbReference>
<dbReference type="GO" id="GO:0005576">
    <property type="term" value="C:extracellular region"/>
    <property type="evidence" value="ECO:0007669"/>
    <property type="project" value="UniProtKB-SubCell"/>
</dbReference>
<proteinExistence type="predicted"/>
<feature type="domain" description="Carbohydrate-binding module family 96" evidence="6">
    <location>
        <begin position="481"/>
        <end position="622"/>
    </location>
</feature>
<dbReference type="SUPFAM" id="SSF51445">
    <property type="entry name" value="(Trans)glycosidases"/>
    <property type="match status" value="1"/>
</dbReference>
<sequence>MMKHDLKLQIIFLSIFFVALTVKAQDDCSITGFKVDYKTTPSGTYVAKSTRTICQLPEFYENAPVIATNIYGSRTDKRTTATGYFYSKMIDGRWWVVDPDGYLNICRAVNAISKGTGTTSTNAFATKFLNSDTKWMTDTKVFLKGIGFNTAGAWSTTSSITSNPTQGSNPLAYTIILNWMSGYGAGRTVQQSGHMGYPNDCIFVFEQGFVNYCETKAQALAANKYDKNLFGYFTDNELPFKNANLTGYLGLGTTEPTNENYLAAVKWLSDNGYTTADATNTEVQKKFLGFVGKTYFSIVYNAIKKYDPNHMSLGPRVDKEEARANSYFMQAVGPYVDILAINYYREWTPNSAFMTAWGTNLNKPFMVTKFYTKGEDSGLGNTSGAGWVVKTQLDRGYEYQNYTLALLESKYCVGWHWFKYFDNDPTMPGDPSNIDGNKGIFKIDYEPYTDLVQKMKEINLSTYNLIDYFDYKSQFPPLIIYPEADAYYKDQVNYGFDDRLGIKNSPYGNMREAFLRFDLTGQGTNVGDVNLYLSVLRAGDPGKVYKADFLMDDSWTEGGITMANHPTNDNEIGRWADGLDVKLDVKTPFVETVNSDKKLSIKLSAVSEIVSQLEYASRENPTVSLRPRIEISQNAPDGPADLDKLSELIVQDKRVAAFHPDILSYNITLPLTTTANPSILFVKPNAAMQVLVTNPVNVLSALDSDRVATIKTTSADGSNTKTYTLQFKVGDNLSVLDRFKANDFTIYPNPTNLNRVVNIDIPNANYENNEISIYDTNGKIVFFKSTKDIKLQLTINESLQPGMYFISVNNSNGRSTKKLIVK</sequence>
<evidence type="ECO:0000256" key="4">
    <source>
        <dbReference type="SAM" id="SignalP"/>
    </source>
</evidence>
<dbReference type="AlphaFoldDB" id="A0A4P6YHR6"/>
<gene>
    <name evidence="7" type="ORF">E1750_16995</name>
</gene>
<dbReference type="InterPro" id="IPR026444">
    <property type="entry name" value="Secre_tail"/>
</dbReference>
<reference evidence="8" key="1">
    <citation type="submission" date="2019-03" db="EMBL/GenBank/DDBJ databases">
        <title>Flavobacterium sp.</title>
        <authorList>
            <person name="Kim H."/>
        </authorList>
    </citation>
    <scope>NUCLEOTIDE SEQUENCE [LARGE SCALE GENOMIC DNA]</scope>
    <source>
        <strain evidence="8">GS13</strain>
    </source>
</reference>
<dbReference type="NCBIfam" id="TIGR04183">
    <property type="entry name" value="Por_Secre_tail"/>
    <property type="match status" value="1"/>
</dbReference>
<dbReference type="Pfam" id="PF24517">
    <property type="entry name" value="CBM96"/>
    <property type="match status" value="1"/>
</dbReference>
<comment type="subcellular location">
    <subcellularLocation>
        <location evidence="1">Secreted</location>
    </subcellularLocation>
</comment>
<keyword evidence="3 4" id="KW-0732">Signal</keyword>
<evidence type="ECO:0000313" key="7">
    <source>
        <dbReference type="EMBL" id="QBN20415.1"/>
    </source>
</evidence>
<evidence type="ECO:0000256" key="3">
    <source>
        <dbReference type="ARBA" id="ARBA00022729"/>
    </source>
</evidence>
<protein>
    <submittedName>
        <fullName evidence="7">T9SS type A sorting domain-containing protein</fullName>
    </submittedName>
</protein>
<dbReference type="InterPro" id="IPR055372">
    <property type="entry name" value="CBM96"/>
</dbReference>
<dbReference type="OrthoDB" id="9760450at2"/>
<evidence type="ECO:0000256" key="1">
    <source>
        <dbReference type="ARBA" id="ARBA00004613"/>
    </source>
</evidence>
<evidence type="ECO:0000313" key="8">
    <source>
        <dbReference type="Proteomes" id="UP000291124"/>
    </source>
</evidence>
<keyword evidence="8" id="KW-1185">Reference proteome</keyword>
<keyword evidence="2" id="KW-0964">Secreted</keyword>
<evidence type="ECO:0000259" key="5">
    <source>
        <dbReference type="Pfam" id="PF18962"/>
    </source>
</evidence>